<dbReference type="AlphaFoldDB" id="X7ZCT1"/>
<evidence type="ECO:0000313" key="1">
    <source>
        <dbReference type="EMBL" id="EUA16553.1"/>
    </source>
</evidence>
<proteinExistence type="predicted"/>
<sequence length="259" mass="27734">MVQHPGLFLRQDDDPAGTVGKSFEHRRLPALLIGTLVGPEPVRLGPAYLLSTVMVGPPGFITLRCLAAPGRGPLSALHLLFQNRTTSTRRIAAMFPVPTGGEFATSESDTAPAPKREPGRRCERLLSCGVERVDDVGRDATTSRHVVSIATRPFPDRGTLFAVDRAAAAAGAGTPAPASADTTAGLNPLLQVAAQFRGILRRKVNLIGHPVKPEFDRFVGGAGTVEIVDQGDGYFLRHWLTLAFLPVQLPCRMDRLPGH</sequence>
<name>X7ZCT1_MYCKA</name>
<gene>
    <name evidence="1" type="ORF">I545_4314</name>
</gene>
<dbReference type="Proteomes" id="UP000020561">
    <property type="component" value="Unassembled WGS sequence"/>
</dbReference>
<protein>
    <submittedName>
        <fullName evidence="1">Uncharacterized protein</fullName>
    </submittedName>
</protein>
<dbReference type="EMBL" id="JAOA01000006">
    <property type="protein sequence ID" value="EUA16553.1"/>
    <property type="molecule type" value="Genomic_DNA"/>
</dbReference>
<organism evidence="1 2">
    <name type="scientific">Mycobacterium kansasii 662</name>
    <dbReference type="NCBI Taxonomy" id="1299326"/>
    <lineage>
        <taxon>Bacteria</taxon>
        <taxon>Bacillati</taxon>
        <taxon>Actinomycetota</taxon>
        <taxon>Actinomycetes</taxon>
        <taxon>Mycobacteriales</taxon>
        <taxon>Mycobacteriaceae</taxon>
        <taxon>Mycobacterium</taxon>
    </lineage>
</organism>
<accession>X7ZCT1</accession>
<comment type="caution">
    <text evidence="1">The sequence shown here is derived from an EMBL/GenBank/DDBJ whole genome shotgun (WGS) entry which is preliminary data.</text>
</comment>
<reference evidence="1 2" key="1">
    <citation type="submission" date="2013-12" db="EMBL/GenBank/DDBJ databases">
        <authorList>
            <person name="Brown-Elliot B."/>
            <person name="Wallace R."/>
            <person name="Lenaerts A."/>
            <person name="Ordway D."/>
            <person name="DeGroote M.A."/>
            <person name="Parker T."/>
            <person name="Sizemore C."/>
            <person name="Tallon L.J."/>
            <person name="Sadzewicz L.K."/>
            <person name="Sengamalay N."/>
            <person name="Fraser C.M."/>
            <person name="Hine E."/>
            <person name="Shefchek K.A."/>
            <person name="Das S.P."/>
            <person name="Tettelin H."/>
        </authorList>
    </citation>
    <scope>NUCLEOTIDE SEQUENCE [LARGE SCALE GENOMIC DNA]</scope>
    <source>
        <strain evidence="1 2">662</strain>
    </source>
</reference>
<evidence type="ECO:0000313" key="2">
    <source>
        <dbReference type="Proteomes" id="UP000020561"/>
    </source>
</evidence>